<organism evidence="1 2">
    <name type="scientific">Catharanthus roseus</name>
    <name type="common">Madagascar periwinkle</name>
    <name type="synonym">Vinca rosea</name>
    <dbReference type="NCBI Taxonomy" id="4058"/>
    <lineage>
        <taxon>Eukaryota</taxon>
        <taxon>Viridiplantae</taxon>
        <taxon>Streptophyta</taxon>
        <taxon>Embryophyta</taxon>
        <taxon>Tracheophyta</taxon>
        <taxon>Spermatophyta</taxon>
        <taxon>Magnoliopsida</taxon>
        <taxon>eudicotyledons</taxon>
        <taxon>Gunneridae</taxon>
        <taxon>Pentapetalae</taxon>
        <taxon>asterids</taxon>
        <taxon>lamiids</taxon>
        <taxon>Gentianales</taxon>
        <taxon>Apocynaceae</taxon>
        <taxon>Rauvolfioideae</taxon>
        <taxon>Vinceae</taxon>
        <taxon>Catharanthinae</taxon>
        <taxon>Catharanthus</taxon>
    </lineage>
</organism>
<dbReference type="EMBL" id="CM044706">
    <property type="protein sequence ID" value="KAI5657931.1"/>
    <property type="molecule type" value="Genomic_DNA"/>
</dbReference>
<accession>A0ACC0AEJ9</accession>
<gene>
    <name evidence="1" type="ORF">M9H77_26724</name>
</gene>
<proteinExistence type="predicted"/>
<comment type="caution">
    <text evidence="1">The sequence shown here is derived from an EMBL/GenBank/DDBJ whole genome shotgun (WGS) entry which is preliminary data.</text>
</comment>
<dbReference type="Proteomes" id="UP001060085">
    <property type="component" value="Linkage Group LG06"/>
</dbReference>
<name>A0ACC0AEJ9_CATRO</name>
<keyword evidence="2" id="KW-1185">Reference proteome</keyword>
<evidence type="ECO:0000313" key="1">
    <source>
        <dbReference type="EMBL" id="KAI5657931.1"/>
    </source>
</evidence>
<sequence length="140" mass="16101">MPGWQQLIFSCFLIPLLLSVLCEFFCCCCPKSVFLVCFLRLNIFVPLFYTKTGHPVLWIEEESVVRFSDTSSDFEGPFLRLVTRFIIQFVYVTGLITSVTLVTVISEPEGDLIFLLSGIYYIPPARQTFALFTQTKSFKR</sequence>
<reference evidence="2" key="1">
    <citation type="journal article" date="2023" name="Nat. Plants">
        <title>Single-cell RNA sequencing provides a high-resolution roadmap for understanding the multicellular compartmentation of specialized metabolism.</title>
        <authorList>
            <person name="Sun S."/>
            <person name="Shen X."/>
            <person name="Li Y."/>
            <person name="Li Y."/>
            <person name="Wang S."/>
            <person name="Li R."/>
            <person name="Zhang H."/>
            <person name="Shen G."/>
            <person name="Guo B."/>
            <person name="Wei J."/>
            <person name="Xu J."/>
            <person name="St-Pierre B."/>
            <person name="Chen S."/>
            <person name="Sun C."/>
        </authorList>
    </citation>
    <scope>NUCLEOTIDE SEQUENCE [LARGE SCALE GENOMIC DNA]</scope>
</reference>
<protein>
    <submittedName>
        <fullName evidence="1">Uncharacterized protein</fullName>
    </submittedName>
</protein>
<evidence type="ECO:0000313" key="2">
    <source>
        <dbReference type="Proteomes" id="UP001060085"/>
    </source>
</evidence>